<dbReference type="EMBL" id="BMGM01000014">
    <property type="protein sequence ID" value="GGE44629.1"/>
    <property type="molecule type" value="Genomic_DNA"/>
</dbReference>
<dbReference type="InterPro" id="IPR005901">
    <property type="entry name" value="GLPGLI"/>
</dbReference>
<organism evidence="1 2">
    <name type="scientific">Psychroflexus planctonicus</name>
    <dbReference type="NCBI Taxonomy" id="1526575"/>
    <lineage>
        <taxon>Bacteria</taxon>
        <taxon>Pseudomonadati</taxon>
        <taxon>Bacteroidota</taxon>
        <taxon>Flavobacteriia</taxon>
        <taxon>Flavobacteriales</taxon>
        <taxon>Flavobacteriaceae</taxon>
        <taxon>Psychroflexus</taxon>
    </lineage>
</organism>
<evidence type="ECO:0000313" key="2">
    <source>
        <dbReference type="Proteomes" id="UP000599179"/>
    </source>
</evidence>
<dbReference type="RefSeq" id="WP_188459566.1">
    <property type="nucleotide sequence ID" value="NZ_BMGM01000014.1"/>
</dbReference>
<proteinExistence type="predicted"/>
<accession>A0ABQ1SMY8</accession>
<comment type="caution">
    <text evidence="1">The sequence shown here is derived from an EMBL/GenBank/DDBJ whole genome shotgun (WGS) entry which is preliminary data.</text>
</comment>
<evidence type="ECO:0000313" key="1">
    <source>
        <dbReference type="EMBL" id="GGE44629.1"/>
    </source>
</evidence>
<name>A0ABQ1SMY8_9FLAO</name>
<keyword evidence="2" id="KW-1185">Reference proteome</keyword>
<protein>
    <recommendedName>
        <fullName evidence="3">GLPGLI family protein</fullName>
    </recommendedName>
</protein>
<sequence length="239" mass="28070">MTKYILFFFIFINITAAQNHGKAIYKIKYNINLDSVFNDIKGEKKEKFKKTFFKTIENTEKQKFSLIFKDNVSYFSMVERMDSDHDEIESKFVKKLYPDHYFYFKENNLFKVQKGFNKNGYLVDINKIIDVSKLDFKDGAFNKKINGFDCSLALYESKDKEITKIWFTTNINKPFGPLTYVGLPGLVVKVETPNGIIISLEKITFKKQKDITIPDDLEKITEEKFNEIVKQALGRYNNN</sequence>
<evidence type="ECO:0008006" key="3">
    <source>
        <dbReference type="Google" id="ProtNLM"/>
    </source>
</evidence>
<reference evidence="2" key="1">
    <citation type="journal article" date="2019" name="Int. J. Syst. Evol. Microbiol.">
        <title>The Global Catalogue of Microorganisms (GCM) 10K type strain sequencing project: providing services to taxonomists for standard genome sequencing and annotation.</title>
        <authorList>
            <consortium name="The Broad Institute Genomics Platform"/>
            <consortium name="The Broad Institute Genome Sequencing Center for Infectious Disease"/>
            <person name="Wu L."/>
            <person name="Ma J."/>
        </authorList>
    </citation>
    <scope>NUCLEOTIDE SEQUENCE [LARGE SCALE GENOMIC DNA]</scope>
    <source>
        <strain evidence="2">CGMCC 1.12931</strain>
    </source>
</reference>
<dbReference type="NCBIfam" id="TIGR01200">
    <property type="entry name" value="GLPGLI"/>
    <property type="match status" value="1"/>
</dbReference>
<gene>
    <name evidence="1" type="ORF">GCM10010832_25740</name>
</gene>
<dbReference type="Proteomes" id="UP000599179">
    <property type="component" value="Unassembled WGS sequence"/>
</dbReference>